<dbReference type="PANTHER" id="PTHR43308">
    <property type="entry name" value="OUTER MEMBRANE PROTEIN ALPHA-RELATED"/>
    <property type="match status" value="1"/>
</dbReference>
<reference evidence="3" key="2">
    <citation type="submission" date="2020-09" db="EMBL/GenBank/DDBJ databases">
        <authorList>
            <person name="Sun Q."/>
            <person name="Kim S."/>
        </authorList>
    </citation>
    <scope>NUCLEOTIDE SEQUENCE</scope>
    <source>
        <strain evidence="3">KCTC 22169</strain>
    </source>
</reference>
<dbReference type="PANTHER" id="PTHR43308:SF5">
    <property type="entry name" value="S-LAYER PROTEIN _ PEPTIDOGLYCAN ENDO-BETA-N-ACETYLGLUCOSAMINIDASE"/>
    <property type="match status" value="1"/>
</dbReference>
<name>A0A918K9S4_9GAMM</name>
<accession>A0A918K9S4</accession>
<evidence type="ECO:0000259" key="2">
    <source>
        <dbReference type="PROSITE" id="PS51272"/>
    </source>
</evidence>
<dbReference type="InterPro" id="IPR001119">
    <property type="entry name" value="SLH_dom"/>
</dbReference>
<dbReference type="PROSITE" id="PS51272">
    <property type="entry name" value="SLH"/>
    <property type="match status" value="3"/>
</dbReference>
<protein>
    <recommendedName>
        <fullName evidence="2">SLH domain-containing protein</fullName>
    </recommendedName>
</protein>
<organism evidence="3 4">
    <name type="scientific">Saccharospirillum salsuginis</name>
    <dbReference type="NCBI Taxonomy" id="418750"/>
    <lineage>
        <taxon>Bacteria</taxon>
        <taxon>Pseudomonadati</taxon>
        <taxon>Pseudomonadota</taxon>
        <taxon>Gammaproteobacteria</taxon>
        <taxon>Oceanospirillales</taxon>
        <taxon>Saccharospirillaceae</taxon>
        <taxon>Saccharospirillum</taxon>
    </lineage>
</organism>
<feature type="signal peptide" evidence="1">
    <location>
        <begin position="1"/>
        <end position="23"/>
    </location>
</feature>
<dbReference type="EMBL" id="BMXR01000005">
    <property type="protein sequence ID" value="GGX55898.1"/>
    <property type="molecule type" value="Genomic_DNA"/>
</dbReference>
<dbReference type="AlphaFoldDB" id="A0A918K9S4"/>
<proteinExistence type="predicted"/>
<gene>
    <name evidence="3" type="ORF">GCM10007392_24590</name>
</gene>
<keyword evidence="1" id="KW-0732">Signal</keyword>
<sequence>MRLLNRYSLVLLSLLSLIAVAQANPNPATDVVDVQLNENVTVVEDCQTELCLTGFDGDRLVFDANEASRDLRPGDVLVSDVTALAPNGFLKLITELQTLDGKTRVVTRDATLNELYAHGRIRVSTANAGAMGVTPRAGLKLQNAKTPSTATQQTFNTTSTTGLDSWVPTMGEILPDSEGYYKLVFSGSVNGFFTTLVLKVKPEFELVWEKEPNAIRPKYFKTVMYLDVKDVELTGVVGFASNVTLATLELPPLTLNVGVPLVMKNSLKLEATGVLTAGETVTGGMVIDQGSATLGSHYIRNVGWENLTHFDMSPEFKRPEITTPTLAATLLFPKVTFESSPYGVDNFQFFTSLSPINSIAYDTGTDQLSISGVTRASIGVKANFLGIDQEVSYNHEFLPYDLYDGSVNGLDWVSQPTETDIDRPSDSFYDIQNHWAYNEIAFFIDQGYFSGYPDSTFRPDNAITRAEYMAMLAAVIDPAPQPQCSDRDFSDIDGHWAHDTILQMARACWTAGYPDGTFRPNNNITRLETYLPLVSQPGLTEYDIGEMNDVLLDEFNIPDWAEVGMAKVFSNKIMVNHPYSNVFSPTLDATRADVAAALYRLMIWRGHFANAHVSDYIAAQ</sequence>
<evidence type="ECO:0000313" key="3">
    <source>
        <dbReference type="EMBL" id="GGX55898.1"/>
    </source>
</evidence>
<evidence type="ECO:0000256" key="1">
    <source>
        <dbReference type="SAM" id="SignalP"/>
    </source>
</evidence>
<keyword evidence="4" id="KW-1185">Reference proteome</keyword>
<reference evidence="3" key="1">
    <citation type="journal article" date="2014" name="Int. J. Syst. Evol. Microbiol.">
        <title>Complete genome sequence of Corynebacterium casei LMG S-19264T (=DSM 44701T), isolated from a smear-ripened cheese.</title>
        <authorList>
            <consortium name="US DOE Joint Genome Institute (JGI-PGF)"/>
            <person name="Walter F."/>
            <person name="Albersmeier A."/>
            <person name="Kalinowski J."/>
            <person name="Ruckert C."/>
        </authorList>
    </citation>
    <scope>NUCLEOTIDE SEQUENCE</scope>
    <source>
        <strain evidence="3">KCTC 22169</strain>
    </source>
</reference>
<dbReference type="InterPro" id="IPR051465">
    <property type="entry name" value="Cell_Envelope_Struct_Comp"/>
</dbReference>
<dbReference type="RefSeq" id="WP_189608984.1">
    <property type="nucleotide sequence ID" value="NZ_BMXR01000005.1"/>
</dbReference>
<evidence type="ECO:0000313" key="4">
    <source>
        <dbReference type="Proteomes" id="UP000626148"/>
    </source>
</evidence>
<dbReference type="Pfam" id="PF00395">
    <property type="entry name" value="SLH"/>
    <property type="match status" value="2"/>
</dbReference>
<feature type="domain" description="SLH" evidence="2">
    <location>
        <begin position="548"/>
        <end position="612"/>
    </location>
</feature>
<feature type="domain" description="SLH" evidence="2">
    <location>
        <begin position="488"/>
        <end position="547"/>
    </location>
</feature>
<dbReference type="Proteomes" id="UP000626148">
    <property type="component" value="Unassembled WGS sequence"/>
</dbReference>
<feature type="chain" id="PRO_5037915751" description="SLH domain-containing protein" evidence="1">
    <location>
        <begin position="24"/>
        <end position="620"/>
    </location>
</feature>
<feature type="domain" description="SLH" evidence="2">
    <location>
        <begin position="423"/>
        <end position="486"/>
    </location>
</feature>
<comment type="caution">
    <text evidence="3">The sequence shown here is derived from an EMBL/GenBank/DDBJ whole genome shotgun (WGS) entry which is preliminary data.</text>
</comment>